<evidence type="ECO:0000256" key="2">
    <source>
        <dbReference type="SAM" id="SignalP"/>
    </source>
</evidence>
<accession>A0ABV5BDI3</accession>
<keyword evidence="2" id="KW-0732">Signal</keyword>
<feature type="compositionally biased region" description="Low complexity" evidence="1">
    <location>
        <begin position="29"/>
        <end position="43"/>
    </location>
</feature>
<feature type="domain" description="DUF1541" evidence="3">
    <location>
        <begin position="82"/>
        <end position="133"/>
    </location>
</feature>
<feature type="domain" description="DUF1541" evidence="3">
    <location>
        <begin position="146"/>
        <end position="197"/>
    </location>
</feature>
<dbReference type="Proteomes" id="UP001580407">
    <property type="component" value="Unassembled WGS sequence"/>
</dbReference>
<dbReference type="RefSeq" id="WP_375527492.1">
    <property type="nucleotide sequence ID" value="NZ_JBHILM010000030.1"/>
</dbReference>
<feature type="chain" id="PRO_5046554919" evidence="2">
    <location>
        <begin position="28"/>
        <end position="203"/>
    </location>
</feature>
<gene>
    <name evidence="4" type="ORF">ACE3NQ_22900</name>
</gene>
<dbReference type="Pfam" id="PF07563">
    <property type="entry name" value="DUF1541"/>
    <property type="match status" value="2"/>
</dbReference>
<evidence type="ECO:0000259" key="3">
    <source>
        <dbReference type="Pfam" id="PF07563"/>
    </source>
</evidence>
<dbReference type="EMBL" id="JBHILM010000030">
    <property type="protein sequence ID" value="MFB5683765.1"/>
    <property type="molecule type" value="Genomic_DNA"/>
</dbReference>
<sequence length="203" mass="21627">MYLNKKNYITILLAAAMLGLSACGNSAGDNASGSNAANTNTSSQQEKTNPSGMKMDHSEMNHSGSGEVPAGLKDAQNPKFPVGSQAVIHADHMPGMNGAEATIVGAYDTIAYTVSYTPTTGWERVTDHKWIIHEEIENAQAKAYEPGAEITITADHMQGMKGATATIESAEPTTVYMVDYVSTTDGQKVTNHQWVTESELSAK</sequence>
<evidence type="ECO:0000313" key="5">
    <source>
        <dbReference type="Proteomes" id="UP001580407"/>
    </source>
</evidence>
<proteinExistence type="predicted"/>
<evidence type="ECO:0000256" key="1">
    <source>
        <dbReference type="SAM" id="MobiDB-lite"/>
    </source>
</evidence>
<dbReference type="Gene3D" id="2.30.30.1210">
    <property type="entry name" value="Domain of unknown function DUF1541"/>
    <property type="match status" value="1"/>
</dbReference>
<feature type="region of interest" description="Disordered" evidence="1">
    <location>
        <begin position="29"/>
        <end position="76"/>
    </location>
</feature>
<reference evidence="4 5" key="1">
    <citation type="submission" date="2024-09" db="EMBL/GenBank/DDBJ databases">
        <authorList>
            <person name="Ruan L."/>
        </authorList>
    </citation>
    <scope>NUCLEOTIDE SEQUENCE [LARGE SCALE GENOMIC DNA]</scope>
    <source>
        <strain evidence="4 5">D33</strain>
    </source>
</reference>
<protein>
    <submittedName>
        <fullName evidence="4">YdhK family protein</fullName>
    </submittedName>
</protein>
<feature type="signal peptide" evidence="2">
    <location>
        <begin position="1"/>
        <end position="27"/>
    </location>
</feature>
<comment type="caution">
    <text evidence="4">The sequence shown here is derived from an EMBL/GenBank/DDBJ whole genome shotgun (WGS) entry which is preliminary data.</text>
</comment>
<dbReference type="PROSITE" id="PS51257">
    <property type="entry name" value="PROKAR_LIPOPROTEIN"/>
    <property type="match status" value="1"/>
</dbReference>
<name>A0ABV5BDI3_9BACL</name>
<organism evidence="4 5">
    <name type="scientific">Paenibacillus terreus</name>
    <dbReference type="NCBI Taxonomy" id="1387834"/>
    <lineage>
        <taxon>Bacteria</taxon>
        <taxon>Bacillati</taxon>
        <taxon>Bacillota</taxon>
        <taxon>Bacilli</taxon>
        <taxon>Bacillales</taxon>
        <taxon>Paenibacillaceae</taxon>
        <taxon>Paenibacillus</taxon>
    </lineage>
</organism>
<keyword evidence="5" id="KW-1185">Reference proteome</keyword>
<evidence type="ECO:0000313" key="4">
    <source>
        <dbReference type="EMBL" id="MFB5683765.1"/>
    </source>
</evidence>
<dbReference type="InterPro" id="IPR011438">
    <property type="entry name" value="DUF1541"/>
</dbReference>